<evidence type="ECO:0000256" key="1">
    <source>
        <dbReference type="SAM" id="Phobius"/>
    </source>
</evidence>
<evidence type="ECO:0000313" key="3">
    <source>
        <dbReference type="Proteomes" id="UP000002985"/>
    </source>
</evidence>
<sequence>MRFVPTSVLHRILNNQEKISLRGYQEFGTGVPHLLCYGFKEEGLEMNRQVRIYSCWLMSMLFLLSGVLNNSMTAYGQPVQSEKPV</sequence>
<dbReference type="EMBL" id="BAFH01000003">
    <property type="protein sequence ID" value="GAB61938.1"/>
    <property type="molecule type" value="Genomic_DNA"/>
</dbReference>
<organism evidence="2 3">
    <name type="scientific">Candidatus Jettenia caeni</name>
    <dbReference type="NCBI Taxonomy" id="247490"/>
    <lineage>
        <taxon>Bacteria</taxon>
        <taxon>Pseudomonadati</taxon>
        <taxon>Planctomycetota</taxon>
        <taxon>Candidatus Brocadiia</taxon>
        <taxon>Candidatus Brocadiales</taxon>
        <taxon>Candidatus Brocadiaceae</taxon>
        <taxon>Candidatus Jettenia</taxon>
    </lineage>
</organism>
<reference evidence="2 3" key="1">
    <citation type="journal article" date="2012" name="FEBS Lett.">
        <title>Anammox organism KSU-1 expresses a NirK-type copper-containing nitrite reductase instead of a NirS-type with cytochrome cd1.</title>
        <authorList>
            <person name="Hira D."/>
            <person name="Toh H."/>
            <person name="Migita C.T."/>
            <person name="Okubo H."/>
            <person name="Nishiyama T."/>
            <person name="Hattori M."/>
            <person name="Furukawa K."/>
            <person name="Fujii T."/>
        </authorList>
    </citation>
    <scope>NUCLEOTIDE SEQUENCE [LARGE SCALE GENOMIC DNA]</scope>
</reference>
<gene>
    <name evidence="2" type="ORF">KSU1_C0342</name>
</gene>
<keyword evidence="1" id="KW-1133">Transmembrane helix</keyword>
<feature type="transmembrane region" description="Helical" evidence="1">
    <location>
        <begin position="50"/>
        <end position="68"/>
    </location>
</feature>
<proteinExistence type="predicted"/>
<dbReference type="Proteomes" id="UP000002985">
    <property type="component" value="Unassembled WGS sequence"/>
</dbReference>
<comment type="caution">
    <text evidence="2">The sequence shown here is derived from an EMBL/GenBank/DDBJ whole genome shotgun (WGS) entry which is preliminary data.</text>
</comment>
<keyword evidence="1" id="KW-0812">Transmembrane</keyword>
<protein>
    <submittedName>
        <fullName evidence="2">Uncharacterized protein</fullName>
    </submittedName>
</protein>
<dbReference type="AlphaFoldDB" id="I3IJP3"/>
<evidence type="ECO:0000313" key="2">
    <source>
        <dbReference type="EMBL" id="GAB61938.1"/>
    </source>
</evidence>
<keyword evidence="3" id="KW-1185">Reference proteome</keyword>
<accession>I3IJP3</accession>
<keyword evidence="1" id="KW-0472">Membrane</keyword>
<name>I3IJP3_9BACT</name>